<comment type="caution">
    <text evidence="10">The sequence shown here is derived from an EMBL/GenBank/DDBJ whole genome shotgun (WGS) entry which is preliminary data.</text>
</comment>
<dbReference type="FunFam" id="3.40.50.12780:FF:000003">
    <property type="entry name" value="Long-chain-fatty-acid--CoA ligase FadD"/>
    <property type="match status" value="1"/>
</dbReference>
<protein>
    <recommendedName>
        <fullName evidence="2">4-coumarate--CoA ligase</fullName>
        <ecNumber evidence="2">6.2.1.12</ecNumber>
    </recommendedName>
</protein>
<dbReference type="GO" id="GO:0005777">
    <property type="term" value="C:peroxisome"/>
    <property type="evidence" value="ECO:0007669"/>
    <property type="project" value="TreeGrafter"/>
</dbReference>
<feature type="domain" description="AMP-binding enzyme C-terminal" evidence="9">
    <location>
        <begin position="473"/>
        <end position="547"/>
    </location>
</feature>
<evidence type="ECO:0000259" key="8">
    <source>
        <dbReference type="Pfam" id="PF00501"/>
    </source>
</evidence>
<dbReference type="Gene3D" id="3.40.50.12780">
    <property type="entry name" value="N-terminal domain of ligase-like"/>
    <property type="match status" value="1"/>
</dbReference>
<feature type="domain" description="AMP-dependent synthetase/ligase" evidence="8">
    <location>
        <begin position="62"/>
        <end position="421"/>
    </location>
</feature>
<name>A0A9Q0GSA5_9MAGN</name>
<dbReference type="Pfam" id="PF00501">
    <property type="entry name" value="AMP-binding"/>
    <property type="match status" value="1"/>
</dbReference>
<dbReference type="SUPFAM" id="SSF56801">
    <property type="entry name" value="Acetyl-CoA synthetase-like"/>
    <property type="match status" value="1"/>
</dbReference>
<feature type="transmembrane region" description="Helical" evidence="7">
    <location>
        <begin position="262"/>
        <end position="284"/>
    </location>
</feature>
<comment type="catalytic activity">
    <reaction evidence="6">
        <text>(E)-4-coumarate + ATP + CoA = (E)-4-coumaroyl-CoA + AMP + diphosphate</text>
        <dbReference type="Rhea" id="RHEA:19641"/>
        <dbReference type="ChEBI" id="CHEBI:12876"/>
        <dbReference type="ChEBI" id="CHEBI:30616"/>
        <dbReference type="ChEBI" id="CHEBI:33019"/>
        <dbReference type="ChEBI" id="CHEBI:57287"/>
        <dbReference type="ChEBI" id="CHEBI:85008"/>
        <dbReference type="ChEBI" id="CHEBI:456215"/>
        <dbReference type="EC" id="6.2.1.12"/>
    </reaction>
    <physiologicalReaction direction="left-to-right" evidence="6">
        <dbReference type="Rhea" id="RHEA:19642"/>
    </physiologicalReaction>
</comment>
<evidence type="ECO:0000256" key="3">
    <source>
        <dbReference type="ARBA" id="ARBA00022598"/>
    </source>
</evidence>
<dbReference type="GO" id="GO:0005524">
    <property type="term" value="F:ATP binding"/>
    <property type="evidence" value="ECO:0007669"/>
    <property type="project" value="UniProtKB-KW"/>
</dbReference>
<dbReference type="OrthoDB" id="10253869at2759"/>
<dbReference type="CDD" id="cd05904">
    <property type="entry name" value="4CL"/>
    <property type="match status" value="1"/>
</dbReference>
<evidence type="ECO:0000256" key="4">
    <source>
        <dbReference type="ARBA" id="ARBA00022741"/>
    </source>
</evidence>
<sequence>MATEAETTQTQRKIHDTNLIRTSTTCNWFNPETGIYSSKQKPIHLPTNPYLDVVSLIFSHKHNGVSALIDSSSGFTIPYSKLPQIVKSMASGLHELGISQGDVVSILLPNTIYFPIIYLCILSIGAIFTAINPLSSLPEIQKQLNQCRTSIVFTTVDKVKEIQKMGVGVIAVPETVDSPSNSEFSCFDKLLSSNPNSAPKPIIKQEDTAAILFSSGTSGPSKGVVMTHSNLIAAVELFVRFEAFQYDYPASENVYLAALPLFHVYGLSLLATGLLSLGTTVVVMRKFSGEEMVKAIDKYRVTHIPAVPPILMSLVRLKMSGHEFPSLKQVSSGAAPAGKSLIEEFLMNFPSVDFIQGYGMTETTAVGTRGFNTDTIKYTSIGLLAPNMEAKVVNPISGFSMPPGKSGELWLRGPGIMKGYLNNEDATKDTIDKDGWLHTGDITCFDQDGYIYVLDRLKEIIKYKGFQIAPADLESILISHPNIVDAAITAAPDEIAGEIPIAFVVKRPGSSLSEADVITFVAGKVAPYKKVRKVIFTTSIPKSPAGKILRRKLKETLVSRM</sequence>
<dbReference type="PANTHER" id="PTHR24096">
    <property type="entry name" value="LONG-CHAIN-FATTY-ACID--COA LIGASE"/>
    <property type="match status" value="1"/>
</dbReference>
<dbReference type="InterPro" id="IPR045851">
    <property type="entry name" value="AMP-bd_C_sf"/>
</dbReference>
<gene>
    <name evidence="10" type="ORF">NE237_028983</name>
</gene>
<evidence type="ECO:0000256" key="6">
    <source>
        <dbReference type="ARBA" id="ARBA00034252"/>
    </source>
</evidence>
<keyword evidence="3" id="KW-0436">Ligase</keyword>
<proteinExistence type="inferred from homology"/>
<dbReference type="AlphaFoldDB" id="A0A9Q0GSA5"/>
<reference evidence="10" key="1">
    <citation type="journal article" date="2023" name="Plant J.">
        <title>The genome of the king protea, Protea cynaroides.</title>
        <authorList>
            <person name="Chang J."/>
            <person name="Duong T.A."/>
            <person name="Schoeman C."/>
            <person name="Ma X."/>
            <person name="Roodt D."/>
            <person name="Barker N."/>
            <person name="Li Z."/>
            <person name="Van de Peer Y."/>
            <person name="Mizrachi E."/>
        </authorList>
    </citation>
    <scope>NUCLEOTIDE SEQUENCE</scope>
    <source>
        <tissue evidence="10">Young leaves</tissue>
    </source>
</reference>
<keyword evidence="7" id="KW-1133">Transmembrane helix</keyword>
<keyword evidence="5" id="KW-0067">ATP-binding</keyword>
<dbReference type="GO" id="GO:0016207">
    <property type="term" value="F:4-coumarate-CoA ligase activity"/>
    <property type="evidence" value="ECO:0007669"/>
    <property type="project" value="UniProtKB-EC"/>
</dbReference>
<organism evidence="10 11">
    <name type="scientific">Protea cynaroides</name>
    <dbReference type="NCBI Taxonomy" id="273540"/>
    <lineage>
        <taxon>Eukaryota</taxon>
        <taxon>Viridiplantae</taxon>
        <taxon>Streptophyta</taxon>
        <taxon>Embryophyta</taxon>
        <taxon>Tracheophyta</taxon>
        <taxon>Spermatophyta</taxon>
        <taxon>Magnoliopsida</taxon>
        <taxon>Proteales</taxon>
        <taxon>Proteaceae</taxon>
        <taxon>Protea</taxon>
    </lineage>
</organism>
<dbReference type="PANTHER" id="PTHR24096:SF149">
    <property type="entry name" value="AMP-BINDING DOMAIN-CONTAINING PROTEIN-RELATED"/>
    <property type="match status" value="1"/>
</dbReference>
<evidence type="ECO:0000256" key="7">
    <source>
        <dbReference type="SAM" id="Phobius"/>
    </source>
</evidence>
<dbReference type="FunFam" id="3.30.300.30:FF:000007">
    <property type="entry name" value="4-coumarate--CoA ligase 2"/>
    <property type="match status" value="1"/>
</dbReference>
<evidence type="ECO:0000313" key="11">
    <source>
        <dbReference type="Proteomes" id="UP001141806"/>
    </source>
</evidence>
<dbReference type="GO" id="GO:0006744">
    <property type="term" value="P:ubiquinone biosynthetic process"/>
    <property type="evidence" value="ECO:0007669"/>
    <property type="project" value="TreeGrafter"/>
</dbReference>
<feature type="transmembrane region" description="Helical" evidence="7">
    <location>
        <begin position="112"/>
        <end position="131"/>
    </location>
</feature>
<evidence type="ECO:0000313" key="10">
    <source>
        <dbReference type="EMBL" id="KAJ4952151.1"/>
    </source>
</evidence>
<dbReference type="InterPro" id="IPR000873">
    <property type="entry name" value="AMP-dep_synth/lig_dom"/>
</dbReference>
<dbReference type="InterPro" id="IPR042099">
    <property type="entry name" value="ANL_N_sf"/>
</dbReference>
<dbReference type="PROSITE" id="PS00455">
    <property type="entry name" value="AMP_BINDING"/>
    <property type="match status" value="1"/>
</dbReference>
<keyword evidence="4" id="KW-0547">Nucleotide-binding</keyword>
<accession>A0A9Q0GSA5</accession>
<dbReference type="InterPro" id="IPR020845">
    <property type="entry name" value="AMP-binding_CS"/>
</dbReference>
<evidence type="ECO:0000256" key="1">
    <source>
        <dbReference type="ARBA" id="ARBA00006432"/>
    </source>
</evidence>
<dbReference type="EC" id="6.2.1.12" evidence="2"/>
<evidence type="ECO:0000259" key="9">
    <source>
        <dbReference type="Pfam" id="PF13193"/>
    </source>
</evidence>
<keyword evidence="11" id="KW-1185">Reference proteome</keyword>
<dbReference type="InterPro" id="IPR025110">
    <property type="entry name" value="AMP-bd_C"/>
</dbReference>
<comment type="similarity">
    <text evidence="1">Belongs to the ATP-dependent AMP-binding enzyme family.</text>
</comment>
<dbReference type="Pfam" id="PF13193">
    <property type="entry name" value="AMP-binding_C"/>
    <property type="match status" value="1"/>
</dbReference>
<keyword evidence="7" id="KW-0472">Membrane</keyword>
<dbReference type="EMBL" id="JAMYWD010000012">
    <property type="protein sequence ID" value="KAJ4952151.1"/>
    <property type="molecule type" value="Genomic_DNA"/>
</dbReference>
<dbReference type="Gene3D" id="3.30.300.30">
    <property type="match status" value="1"/>
</dbReference>
<dbReference type="Proteomes" id="UP001141806">
    <property type="component" value="Unassembled WGS sequence"/>
</dbReference>
<keyword evidence="7" id="KW-0812">Transmembrane</keyword>
<evidence type="ECO:0000256" key="2">
    <source>
        <dbReference type="ARBA" id="ARBA00012959"/>
    </source>
</evidence>
<evidence type="ECO:0000256" key="5">
    <source>
        <dbReference type="ARBA" id="ARBA00022840"/>
    </source>
</evidence>